<keyword evidence="8 10" id="KW-0333">Golgi apparatus</keyword>
<keyword evidence="3 10" id="KW-0328">Glycosyltransferase</keyword>
<reference evidence="11 12" key="1">
    <citation type="submission" date="2015-09" db="EMBL/GenBank/DDBJ databases">
        <title>Draft genome of the parasitic nematode Teladorsagia circumcincta isolate WARC Sus (inbred).</title>
        <authorList>
            <person name="Mitreva M."/>
        </authorList>
    </citation>
    <scope>NUCLEOTIDE SEQUENCE [LARGE SCALE GENOMIC DNA]</scope>
    <source>
        <strain evidence="11 12">S</strain>
    </source>
</reference>
<dbReference type="EMBL" id="KZ350182">
    <property type="protein sequence ID" value="PIO64150.1"/>
    <property type="molecule type" value="Genomic_DNA"/>
</dbReference>
<proteinExistence type="inferred from homology"/>
<dbReference type="GO" id="GO:0016758">
    <property type="term" value="F:hexosyltransferase activity"/>
    <property type="evidence" value="ECO:0007669"/>
    <property type="project" value="InterPro"/>
</dbReference>
<protein>
    <recommendedName>
        <fullName evidence="10">Hexosyltransferase</fullName>
        <ecNumber evidence="10">2.4.1.-</ecNumber>
    </recommendedName>
</protein>
<evidence type="ECO:0000256" key="8">
    <source>
        <dbReference type="ARBA" id="ARBA00023034"/>
    </source>
</evidence>
<evidence type="ECO:0000256" key="9">
    <source>
        <dbReference type="ARBA" id="ARBA00023136"/>
    </source>
</evidence>
<evidence type="ECO:0000256" key="7">
    <source>
        <dbReference type="ARBA" id="ARBA00022989"/>
    </source>
</evidence>
<dbReference type="GO" id="GO:0006493">
    <property type="term" value="P:protein O-linked glycosylation"/>
    <property type="evidence" value="ECO:0007669"/>
    <property type="project" value="TreeGrafter"/>
</dbReference>
<dbReference type="PANTHER" id="PTHR11214:SF319">
    <property type="entry name" value="HEXOSYLTRANSFERASE"/>
    <property type="match status" value="1"/>
</dbReference>
<dbReference type="Pfam" id="PF01762">
    <property type="entry name" value="Galactosyl_T"/>
    <property type="match status" value="1"/>
</dbReference>
<comment type="similarity">
    <text evidence="2 10">Belongs to the glycosyltransferase 31 family.</text>
</comment>
<name>A0A2G9U3R3_TELCI</name>
<organism evidence="11 12">
    <name type="scientific">Teladorsagia circumcincta</name>
    <name type="common">Brown stomach worm</name>
    <name type="synonym">Ostertagia circumcincta</name>
    <dbReference type="NCBI Taxonomy" id="45464"/>
    <lineage>
        <taxon>Eukaryota</taxon>
        <taxon>Metazoa</taxon>
        <taxon>Ecdysozoa</taxon>
        <taxon>Nematoda</taxon>
        <taxon>Chromadorea</taxon>
        <taxon>Rhabditida</taxon>
        <taxon>Rhabditina</taxon>
        <taxon>Rhabditomorpha</taxon>
        <taxon>Strongyloidea</taxon>
        <taxon>Trichostrongylidae</taxon>
        <taxon>Teladorsagia</taxon>
    </lineage>
</organism>
<dbReference type="AlphaFoldDB" id="A0A2G9U3R3"/>
<dbReference type="EC" id="2.4.1.-" evidence="10"/>
<sequence length="112" mass="13237">MVNSMPDRFEERQMIRTSWALPDLYDERTTKVLFLIGKPISLEIEELLAIEEGRFHDIVVADIREDYYSLSMKTYAMLYFKVHRVPSAKCLVKADSDNVLLIRNYERLCEET</sequence>
<keyword evidence="12" id="KW-1185">Reference proteome</keyword>
<dbReference type="InterPro" id="IPR002659">
    <property type="entry name" value="Glyco_trans_31"/>
</dbReference>
<accession>A0A2G9U3R3</accession>
<evidence type="ECO:0000256" key="6">
    <source>
        <dbReference type="ARBA" id="ARBA00022968"/>
    </source>
</evidence>
<keyword evidence="4" id="KW-0808">Transferase</keyword>
<comment type="subcellular location">
    <subcellularLocation>
        <location evidence="1 10">Golgi apparatus membrane</location>
        <topology evidence="1 10">Single-pass type II membrane protein</topology>
    </subcellularLocation>
</comment>
<keyword evidence="6" id="KW-0735">Signal-anchor</keyword>
<gene>
    <name evidence="11" type="ORF">TELCIR_14233</name>
</gene>
<evidence type="ECO:0000256" key="1">
    <source>
        <dbReference type="ARBA" id="ARBA00004323"/>
    </source>
</evidence>
<evidence type="ECO:0000256" key="3">
    <source>
        <dbReference type="ARBA" id="ARBA00022676"/>
    </source>
</evidence>
<keyword evidence="9" id="KW-0472">Membrane</keyword>
<dbReference type="OrthoDB" id="5512589at2759"/>
<evidence type="ECO:0000313" key="11">
    <source>
        <dbReference type="EMBL" id="PIO64150.1"/>
    </source>
</evidence>
<evidence type="ECO:0000256" key="2">
    <source>
        <dbReference type="ARBA" id="ARBA00008661"/>
    </source>
</evidence>
<evidence type="ECO:0000256" key="10">
    <source>
        <dbReference type="RuleBase" id="RU363063"/>
    </source>
</evidence>
<keyword evidence="5" id="KW-0812">Transmembrane</keyword>
<keyword evidence="7" id="KW-1133">Transmembrane helix</keyword>
<feature type="non-terminal residue" evidence="11">
    <location>
        <position position="112"/>
    </location>
</feature>
<evidence type="ECO:0000256" key="5">
    <source>
        <dbReference type="ARBA" id="ARBA00022692"/>
    </source>
</evidence>
<evidence type="ECO:0000313" key="12">
    <source>
        <dbReference type="Proteomes" id="UP000230423"/>
    </source>
</evidence>
<evidence type="ECO:0000256" key="4">
    <source>
        <dbReference type="ARBA" id="ARBA00022679"/>
    </source>
</evidence>
<dbReference type="PANTHER" id="PTHR11214">
    <property type="entry name" value="BETA-1,3-N-ACETYLGLUCOSAMINYLTRANSFERASE"/>
    <property type="match status" value="1"/>
</dbReference>
<dbReference type="GO" id="GO:0000139">
    <property type="term" value="C:Golgi membrane"/>
    <property type="evidence" value="ECO:0007669"/>
    <property type="project" value="UniProtKB-SubCell"/>
</dbReference>
<dbReference type="Proteomes" id="UP000230423">
    <property type="component" value="Unassembled WGS sequence"/>
</dbReference>